<dbReference type="EMBL" id="JAJTJA010000012">
    <property type="protein sequence ID" value="KAH8691504.1"/>
    <property type="molecule type" value="Genomic_DNA"/>
</dbReference>
<protein>
    <submittedName>
        <fullName evidence="1">Uncharacterized protein</fullName>
    </submittedName>
</protein>
<evidence type="ECO:0000313" key="1">
    <source>
        <dbReference type="EMBL" id="KAH8691504.1"/>
    </source>
</evidence>
<sequence length="67" mass="7584">MASSLQSSHPKLGILLGMSRSTTTITRASYRFSTSYRAVLTTDWLRRTSRDSTRPLPFDPISPRCYS</sequence>
<name>A0AAD4KHW4_9EURO</name>
<organism evidence="1 2">
    <name type="scientific">Talaromyces proteolyticus</name>
    <dbReference type="NCBI Taxonomy" id="1131652"/>
    <lineage>
        <taxon>Eukaryota</taxon>
        <taxon>Fungi</taxon>
        <taxon>Dikarya</taxon>
        <taxon>Ascomycota</taxon>
        <taxon>Pezizomycotina</taxon>
        <taxon>Eurotiomycetes</taxon>
        <taxon>Eurotiomycetidae</taxon>
        <taxon>Eurotiales</taxon>
        <taxon>Trichocomaceae</taxon>
        <taxon>Talaromyces</taxon>
        <taxon>Talaromyces sect. Bacilispori</taxon>
    </lineage>
</organism>
<proteinExistence type="predicted"/>
<comment type="caution">
    <text evidence="1">The sequence shown here is derived from an EMBL/GenBank/DDBJ whole genome shotgun (WGS) entry which is preliminary data.</text>
</comment>
<reference evidence="1" key="1">
    <citation type="submission" date="2021-12" db="EMBL/GenBank/DDBJ databases">
        <title>Convergent genome expansion in fungi linked to evolution of root-endophyte symbiosis.</title>
        <authorList>
            <consortium name="DOE Joint Genome Institute"/>
            <person name="Ke Y.-H."/>
            <person name="Bonito G."/>
            <person name="Liao H.-L."/>
            <person name="Looney B."/>
            <person name="Rojas-Flechas A."/>
            <person name="Nash J."/>
            <person name="Hameed K."/>
            <person name="Schadt C."/>
            <person name="Martin F."/>
            <person name="Crous P.W."/>
            <person name="Miettinen O."/>
            <person name="Magnuson J.K."/>
            <person name="Labbe J."/>
            <person name="Jacobson D."/>
            <person name="Doktycz M.J."/>
            <person name="Veneault-Fourrey C."/>
            <person name="Kuo A."/>
            <person name="Mondo S."/>
            <person name="Calhoun S."/>
            <person name="Riley R."/>
            <person name="Ohm R."/>
            <person name="LaButti K."/>
            <person name="Andreopoulos B."/>
            <person name="Pangilinan J."/>
            <person name="Nolan M."/>
            <person name="Tritt A."/>
            <person name="Clum A."/>
            <person name="Lipzen A."/>
            <person name="Daum C."/>
            <person name="Barry K."/>
            <person name="Grigoriev I.V."/>
            <person name="Vilgalys R."/>
        </authorList>
    </citation>
    <scope>NUCLEOTIDE SEQUENCE</scope>
    <source>
        <strain evidence="1">PMI_201</strain>
    </source>
</reference>
<keyword evidence="2" id="KW-1185">Reference proteome</keyword>
<evidence type="ECO:0000313" key="2">
    <source>
        <dbReference type="Proteomes" id="UP001201262"/>
    </source>
</evidence>
<gene>
    <name evidence="1" type="ORF">BGW36DRAFT_388435</name>
</gene>
<dbReference type="RefSeq" id="XP_046067596.1">
    <property type="nucleotide sequence ID" value="XM_046217226.1"/>
</dbReference>
<dbReference type="AlphaFoldDB" id="A0AAD4KHW4"/>
<dbReference type="GeneID" id="70247513"/>
<accession>A0AAD4KHW4</accession>
<dbReference type="Proteomes" id="UP001201262">
    <property type="component" value="Unassembled WGS sequence"/>
</dbReference>